<keyword evidence="2" id="KW-0238">DNA-binding</keyword>
<dbReference type="GO" id="GO:0006310">
    <property type="term" value="P:DNA recombination"/>
    <property type="evidence" value="ECO:0007669"/>
    <property type="project" value="UniProtKB-KW"/>
</dbReference>
<dbReference type="InterPro" id="IPR013762">
    <property type="entry name" value="Integrase-like_cat_sf"/>
</dbReference>
<evidence type="ECO:0000313" key="5">
    <source>
        <dbReference type="EMBL" id="XCH27926.1"/>
    </source>
</evidence>
<organism evidence="5">
    <name type="scientific">Dyadobacter sp. 676</name>
    <dbReference type="NCBI Taxonomy" id="3088362"/>
    <lineage>
        <taxon>Bacteria</taxon>
        <taxon>Pseudomonadati</taxon>
        <taxon>Bacteroidota</taxon>
        <taxon>Cytophagia</taxon>
        <taxon>Cytophagales</taxon>
        <taxon>Spirosomataceae</taxon>
        <taxon>Dyadobacter</taxon>
    </lineage>
</organism>
<proteinExistence type="inferred from homology"/>
<reference evidence="5" key="1">
    <citation type="submission" date="2024-06" db="EMBL/GenBank/DDBJ databases">
        <title>Sequencing and assembly of the genome of Dyadobacter sp. strain 676, a symbiont of Cyamopsis tetragonoloba.</title>
        <authorList>
            <person name="Guro P."/>
            <person name="Sazanova A."/>
            <person name="Kuznetsova I."/>
            <person name="Belimov A."/>
            <person name="Safronova V."/>
        </authorList>
    </citation>
    <scope>NUCLEOTIDE SEQUENCE</scope>
    <source>
        <strain evidence="5">676</strain>
    </source>
</reference>
<dbReference type="Pfam" id="PF00589">
    <property type="entry name" value="Phage_integrase"/>
    <property type="match status" value="1"/>
</dbReference>
<comment type="similarity">
    <text evidence="1">Belongs to the 'phage' integrase family.</text>
</comment>
<dbReference type="SUPFAM" id="SSF56349">
    <property type="entry name" value="DNA breaking-rejoining enzymes"/>
    <property type="match status" value="1"/>
</dbReference>
<name>A0AAU8FTI7_9BACT</name>
<dbReference type="PANTHER" id="PTHR30349:SF41">
    <property type="entry name" value="INTEGRASE_RECOMBINASE PROTEIN MJ0367-RELATED"/>
    <property type="match status" value="1"/>
</dbReference>
<dbReference type="PANTHER" id="PTHR30349">
    <property type="entry name" value="PHAGE INTEGRASE-RELATED"/>
    <property type="match status" value="1"/>
</dbReference>
<evidence type="ECO:0000259" key="4">
    <source>
        <dbReference type="PROSITE" id="PS51898"/>
    </source>
</evidence>
<dbReference type="PROSITE" id="PS51898">
    <property type="entry name" value="TYR_RECOMBINASE"/>
    <property type="match status" value="1"/>
</dbReference>
<evidence type="ECO:0000256" key="3">
    <source>
        <dbReference type="ARBA" id="ARBA00023172"/>
    </source>
</evidence>
<dbReference type="InterPro" id="IPR011010">
    <property type="entry name" value="DNA_brk_join_enz"/>
</dbReference>
<dbReference type="GO" id="GO:0015074">
    <property type="term" value="P:DNA integration"/>
    <property type="evidence" value="ECO:0007669"/>
    <property type="project" value="InterPro"/>
</dbReference>
<evidence type="ECO:0000256" key="2">
    <source>
        <dbReference type="ARBA" id="ARBA00023125"/>
    </source>
</evidence>
<dbReference type="Gene3D" id="1.10.443.10">
    <property type="entry name" value="Intergrase catalytic core"/>
    <property type="match status" value="1"/>
</dbReference>
<dbReference type="EMBL" id="CP159289">
    <property type="protein sequence ID" value="XCH27926.1"/>
    <property type="molecule type" value="Genomic_DNA"/>
</dbReference>
<dbReference type="InterPro" id="IPR002104">
    <property type="entry name" value="Integrase_catalytic"/>
</dbReference>
<sequence length="210" mass="23636">MPPHDYFSKFKKLVKAATRDKLFTSNPAAEIVNKTDKQRIAKDVLSTDELQALAGAYCGNQHVKRAFLFACNTGLRFCDIVELKWRNIKSGTLSIDQQKTDRKVTINLNSTAIRLMGDSQGPDDSVFSLPSHNAVLKCLANWGKRAKIEKHITFHVARHSFATNLLIYETDIRSVASLLGHSGLNHVTKYVRAVEEVKQRAVDRLPELNF</sequence>
<protein>
    <submittedName>
        <fullName evidence="5">Site-specific integrase</fullName>
    </submittedName>
</protein>
<dbReference type="InterPro" id="IPR050090">
    <property type="entry name" value="Tyrosine_recombinase_XerCD"/>
</dbReference>
<evidence type="ECO:0000256" key="1">
    <source>
        <dbReference type="ARBA" id="ARBA00008857"/>
    </source>
</evidence>
<dbReference type="AlphaFoldDB" id="A0AAU8FTI7"/>
<dbReference type="CDD" id="cd01185">
    <property type="entry name" value="INTN1_C_like"/>
    <property type="match status" value="1"/>
</dbReference>
<feature type="domain" description="Tyr recombinase" evidence="4">
    <location>
        <begin position="40"/>
        <end position="203"/>
    </location>
</feature>
<dbReference type="GO" id="GO:0003677">
    <property type="term" value="F:DNA binding"/>
    <property type="evidence" value="ECO:0007669"/>
    <property type="project" value="UniProtKB-KW"/>
</dbReference>
<gene>
    <name evidence="5" type="ORF">ABV298_09775</name>
</gene>
<keyword evidence="3" id="KW-0233">DNA recombination</keyword>
<accession>A0AAU8FTI7</accession>
<dbReference type="RefSeq" id="WP_353723164.1">
    <property type="nucleotide sequence ID" value="NZ_CP159289.1"/>
</dbReference>